<reference evidence="1" key="2">
    <citation type="journal article" date="2015" name="Data Brief">
        <title>Shoot transcriptome of the giant reed, Arundo donax.</title>
        <authorList>
            <person name="Barrero R.A."/>
            <person name="Guerrero F.D."/>
            <person name="Moolhuijzen P."/>
            <person name="Goolsby J.A."/>
            <person name="Tidwell J."/>
            <person name="Bellgard S.E."/>
            <person name="Bellgard M.I."/>
        </authorList>
    </citation>
    <scope>NUCLEOTIDE SEQUENCE</scope>
    <source>
        <tissue evidence="1">Shoot tissue taken approximately 20 cm above the soil surface</tissue>
    </source>
</reference>
<sequence length="85" mass="9638">MAGLIGGPMRLKRLLTQIGKIMQRSYIVKLWRTTGNMIISKKSMMTGTMRTGKMISKILHLIQAPFLGPKIGLSHWMMTMCTAWN</sequence>
<dbReference type="AlphaFoldDB" id="A0A0A9DMD9"/>
<proteinExistence type="predicted"/>
<dbReference type="EMBL" id="GBRH01212963">
    <property type="protein sequence ID" value="JAD84932.1"/>
    <property type="molecule type" value="Transcribed_RNA"/>
</dbReference>
<name>A0A0A9DMD9_ARUDO</name>
<reference evidence="1" key="1">
    <citation type="submission" date="2014-09" db="EMBL/GenBank/DDBJ databases">
        <authorList>
            <person name="Magalhaes I.L.F."/>
            <person name="Oliveira U."/>
            <person name="Santos F.R."/>
            <person name="Vidigal T.H.D.A."/>
            <person name="Brescovit A.D."/>
            <person name="Santos A.J."/>
        </authorList>
    </citation>
    <scope>NUCLEOTIDE SEQUENCE</scope>
    <source>
        <tissue evidence="1">Shoot tissue taken approximately 20 cm above the soil surface</tissue>
    </source>
</reference>
<evidence type="ECO:0000313" key="1">
    <source>
        <dbReference type="EMBL" id="JAD84932.1"/>
    </source>
</evidence>
<protein>
    <submittedName>
        <fullName evidence="1">Uncharacterized protein</fullName>
    </submittedName>
</protein>
<accession>A0A0A9DMD9</accession>
<organism evidence="1">
    <name type="scientific">Arundo donax</name>
    <name type="common">Giant reed</name>
    <name type="synonym">Donax arundinaceus</name>
    <dbReference type="NCBI Taxonomy" id="35708"/>
    <lineage>
        <taxon>Eukaryota</taxon>
        <taxon>Viridiplantae</taxon>
        <taxon>Streptophyta</taxon>
        <taxon>Embryophyta</taxon>
        <taxon>Tracheophyta</taxon>
        <taxon>Spermatophyta</taxon>
        <taxon>Magnoliopsida</taxon>
        <taxon>Liliopsida</taxon>
        <taxon>Poales</taxon>
        <taxon>Poaceae</taxon>
        <taxon>PACMAD clade</taxon>
        <taxon>Arundinoideae</taxon>
        <taxon>Arundineae</taxon>
        <taxon>Arundo</taxon>
    </lineage>
</organism>